<gene>
    <name evidence="4" type="primary">SNX19</name>
    <name evidence="4" type="synonym">snx19b</name>
</gene>
<dbReference type="Pfam" id="PF00787">
    <property type="entry name" value="PX"/>
    <property type="match status" value="1"/>
</dbReference>
<evidence type="ECO:0000313" key="5">
    <source>
        <dbReference type="Proteomes" id="UP000005207"/>
    </source>
</evidence>
<feature type="domain" description="PX" evidence="3">
    <location>
        <begin position="112"/>
        <end position="258"/>
    </location>
</feature>
<dbReference type="SMART" id="SM00312">
    <property type="entry name" value="PX"/>
    <property type="match status" value="1"/>
</dbReference>
<name>A0A669D6G4_ORENI</name>
<dbReference type="Pfam" id="PF08628">
    <property type="entry name" value="Nexin_C"/>
    <property type="match status" value="1"/>
</dbReference>
<dbReference type="GO" id="GO:0035091">
    <property type="term" value="F:phosphatidylinositol binding"/>
    <property type="evidence" value="ECO:0007669"/>
    <property type="project" value="InterPro"/>
</dbReference>
<evidence type="ECO:0000256" key="1">
    <source>
        <dbReference type="SAM" id="MobiDB-lite"/>
    </source>
</evidence>
<dbReference type="SUPFAM" id="SSF64268">
    <property type="entry name" value="PX domain"/>
    <property type="match status" value="1"/>
</dbReference>
<organism evidence="4 5">
    <name type="scientific">Oreochromis niloticus</name>
    <name type="common">Nile tilapia</name>
    <name type="synonym">Tilapia nilotica</name>
    <dbReference type="NCBI Taxonomy" id="8128"/>
    <lineage>
        <taxon>Eukaryota</taxon>
        <taxon>Metazoa</taxon>
        <taxon>Chordata</taxon>
        <taxon>Craniata</taxon>
        <taxon>Vertebrata</taxon>
        <taxon>Euteleostomi</taxon>
        <taxon>Actinopterygii</taxon>
        <taxon>Neopterygii</taxon>
        <taxon>Teleostei</taxon>
        <taxon>Neoteleostei</taxon>
        <taxon>Acanthomorphata</taxon>
        <taxon>Ovalentaria</taxon>
        <taxon>Cichlomorphae</taxon>
        <taxon>Cichliformes</taxon>
        <taxon>Cichlidae</taxon>
        <taxon>African cichlids</taxon>
        <taxon>Pseudocrenilabrinae</taxon>
        <taxon>Oreochromini</taxon>
        <taxon>Oreochromis</taxon>
    </lineage>
</organism>
<keyword evidence="5" id="KW-1185">Reference proteome</keyword>
<keyword evidence="2" id="KW-0812">Transmembrane</keyword>
<dbReference type="PANTHER" id="PTHR22775">
    <property type="entry name" value="SORTING NEXIN"/>
    <property type="match status" value="1"/>
</dbReference>
<sequence>MAEVWGQRSLLGVGVVLAWLVLFHLLVNIWLLCVFTSLLLVLGGWLGSQTVLESNSVIHLERFITWEQIPNSEKDENDLDQEIHNTVKKIIRDFVTSWYSTVSSESAFETEIEEAMISMAARLKLRARTADRKYETAMACENQASIQAGFEDAEIVQTGCENPSSAQSVAYHMVNRRYSEFLNLQTRLEEKTELRKLVKGVKGPKKIFPDMPFGNMDSDKIEARKGLLESFLKQLCAIPEIANSEEMQEFLALNTDARIAFVKKPFIVSRIDKIVVNAIVDTLKTAFPRSEPQSPTEDNDTEVDGGKIGADKKTRSRLKFSSKNVPCMNGSDMRPPVLFSMEQTSTMLNGMSLGYLQAFINEQEKQTMKDETERGTCAGLREFGGHLDLRKSWEHGISFESEMALAEVALNILCLLMKEQWSWLCMENIQKTIRLVFGTLINRWLDVSVSNLTCTRYWVVYLQVIQEAVWPGGVLPTAPVFERSQQQKDDAKQQALRCLMRLLPDLFSTQAPGLLAQAAARSPSLAQPLAQPSPQCAAQPLASPTSAQPLASPPVTHSPVAQSPAVLQSAVQPPVQSIQSQLHVVTLLVTTCNRCY</sequence>
<feature type="region of interest" description="Disordered" evidence="1">
    <location>
        <begin position="288"/>
        <end position="315"/>
    </location>
</feature>
<dbReference type="Proteomes" id="UP000005207">
    <property type="component" value="Linkage group LG14"/>
</dbReference>
<evidence type="ECO:0000256" key="2">
    <source>
        <dbReference type="SAM" id="Phobius"/>
    </source>
</evidence>
<reference evidence="5" key="1">
    <citation type="submission" date="2012-01" db="EMBL/GenBank/DDBJ databases">
        <title>The Genome Sequence of Oreochromis niloticus (Nile Tilapia).</title>
        <authorList>
            <consortium name="Broad Institute Genome Assembly Team"/>
            <consortium name="Broad Institute Sequencing Platform"/>
            <person name="Di Palma F."/>
            <person name="Johnson J."/>
            <person name="Lander E.S."/>
            <person name="Lindblad-Toh K."/>
        </authorList>
    </citation>
    <scope>NUCLEOTIDE SEQUENCE [LARGE SCALE GENOMIC DNA]</scope>
</reference>
<dbReference type="InterPro" id="IPR036871">
    <property type="entry name" value="PX_dom_sf"/>
</dbReference>
<reference evidence="4" key="2">
    <citation type="submission" date="2025-08" db="UniProtKB">
        <authorList>
            <consortium name="Ensembl"/>
        </authorList>
    </citation>
    <scope>IDENTIFICATION</scope>
</reference>
<keyword evidence="2" id="KW-1133">Transmembrane helix</keyword>
<feature type="compositionally biased region" description="Polar residues" evidence="1">
    <location>
        <begin position="530"/>
        <end position="549"/>
    </location>
</feature>
<dbReference type="InterPro" id="IPR013937">
    <property type="entry name" value="Sorting_nexin_C"/>
</dbReference>
<keyword evidence="2" id="KW-0472">Membrane</keyword>
<dbReference type="GeneTree" id="ENSGT00950000182856"/>
<dbReference type="PROSITE" id="PS50195">
    <property type="entry name" value="PX"/>
    <property type="match status" value="1"/>
</dbReference>
<feature type="region of interest" description="Disordered" evidence="1">
    <location>
        <begin position="527"/>
        <end position="561"/>
    </location>
</feature>
<feature type="transmembrane region" description="Helical" evidence="2">
    <location>
        <begin position="12"/>
        <end position="45"/>
    </location>
</feature>
<protein>
    <submittedName>
        <fullName evidence="4">Sorting nexin 19</fullName>
    </submittedName>
</protein>
<evidence type="ECO:0000259" key="3">
    <source>
        <dbReference type="PROSITE" id="PS50195"/>
    </source>
</evidence>
<proteinExistence type="predicted"/>
<dbReference type="AlphaFoldDB" id="A0A669D6G4"/>
<dbReference type="InterPro" id="IPR001683">
    <property type="entry name" value="PX_dom"/>
</dbReference>
<dbReference type="Ensembl" id="ENSONIT00000048884.1">
    <property type="protein sequence ID" value="ENSONIP00000056111.1"/>
    <property type="gene ID" value="ENSONIG00000014748.2"/>
</dbReference>
<dbReference type="PANTHER" id="PTHR22775:SF50">
    <property type="entry name" value="SORTING NEXIN 19B"/>
    <property type="match status" value="1"/>
</dbReference>
<accession>A0A669D6G4</accession>
<reference evidence="4" key="3">
    <citation type="submission" date="2025-09" db="UniProtKB">
        <authorList>
            <consortium name="Ensembl"/>
        </authorList>
    </citation>
    <scope>IDENTIFICATION</scope>
</reference>
<dbReference type="Gene3D" id="3.30.1520.10">
    <property type="entry name" value="Phox-like domain"/>
    <property type="match status" value="1"/>
</dbReference>
<evidence type="ECO:0000313" key="4">
    <source>
        <dbReference type="Ensembl" id="ENSONIP00000056111.1"/>
    </source>
</evidence>